<gene>
    <name evidence="1" type="ORF">MGWOODY_Tha249</name>
</gene>
<proteinExistence type="predicted"/>
<dbReference type="EMBL" id="CZQC01000004">
    <property type="protein sequence ID" value="CUS40095.1"/>
    <property type="molecule type" value="Genomic_DNA"/>
</dbReference>
<evidence type="ECO:0000313" key="1">
    <source>
        <dbReference type="EMBL" id="CUS40095.1"/>
    </source>
</evidence>
<sequence length="45" mass="5102">MSFGLYEINDASNKTQPRVNTKNQMSWRLAQPLVAAFALSWSLSE</sequence>
<reference evidence="1" key="1">
    <citation type="submission" date="2015-10" db="EMBL/GenBank/DDBJ databases">
        <authorList>
            <person name="Gilbert D.G."/>
        </authorList>
    </citation>
    <scope>NUCLEOTIDE SEQUENCE</scope>
</reference>
<name>A0A160T7Y4_9ZZZZ</name>
<accession>A0A160T7Y4</accession>
<dbReference type="AlphaFoldDB" id="A0A160T7Y4"/>
<organism evidence="1">
    <name type="scientific">hydrothermal vent metagenome</name>
    <dbReference type="NCBI Taxonomy" id="652676"/>
    <lineage>
        <taxon>unclassified sequences</taxon>
        <taxon>metagenomes</taxon>
        <taxon>ecological metagenomes</taxon>
    </lineage>
</organism>
<protein>
    <submittedName>
        <fullName evidence="1">Uncharacterized protein</fullName>
    </submittedName>
</protein>